<feature type="compositionally biased region" description="Basic and acidic residues" evidence="1">
    <location>
        <begin position="65"/>
        <end position="77"/>
    </location>
</feature>
<dbReference type="PROSITE" id="PS51257">
    <property type="entry name" value="PROKAR_LIPOPROTEIN"/>
    <property type="match status" value="1"/>
</dbReference>
<evidence type="ECO:0000256" key="2">
    <source>
        <dbReference type="SAM" id="SignalP"/>
    </source>
</evidence>
<evidence type="ECO:0000313" key="4">
    <source>
        <dbReference type="Proteomes" id="UP000572635"/>
    </source>
</evidence>
<dbReference type="AlphaFoldDB" id="A0A7W8QMF8"/>
<proteinExistence type="predicted"/>
<keyword evidence="4" id="KW-1185">Reference proteome</keyword>
<feature type="signal peptide" evidence="2">
    <location>
        <begin position="1"/>
        <end position="28"/>
    </location>
</feature>
<feature type="compositionally biased region" description="Low complexity" evidence="1">
    <location>
        <begin position="48"/>
        <end position="64"/>
    </location>
</feature>
<dbReference type="EMBL" id="JACHDB010000001">
    <property type="protein sequence ID" value="MBB5433147.1"/>
    <property type="molecule type" value="Genomic_DNA"/>
</dbReference>
<evidence type="ECO:0008006" key="5">
    <source>
        <dbReference type="Google" id="ProtNLM"/>
    </source>
</evidence>
<sequence>MEPLNSRSSLRRAALALACAGSLLTVGACGIIPAPVREGEPPPGRGGAPEQEQGSEAPESSPSEPESRQTPDGDFRTGEVPSEEPQFDESLLGPAPSGDDFTAAVEYEINRFVNMFAMEHDPDSSVSCEEMEPTNGFEGTCDAGYADYEAEFVVTVTDEQGSVEYETGRLPVSRDALEERYRHHSGEEAVRCDMGEYKLVSSGASGISCETSAGDSADVEIAADGSGVTFTDR</sequence>
<evidence type="ECO:0000256" key="1">
    <source>
        <dbReference type="SAM" id="MobiDB-lite"/>
    </source>
</evidence>
<gene>
    <name evidence="3" type="ORF">HDA36_003231</name>
</gene>
<evidence type="ECO:0000313" key="3">
    <source>
        <dbReference type="EMBL" id="MBB5433147.1"/>
    </source>
</evidence>
<name>A0A7W8QMF8_9ACTN</name>
<organism evidence="3 4">
    <name type="scientific">Nocardiopsis composta</name>
    <dbReference type="NCBI Taxonomy" id="157465"/>
    <lineage>
        <taxon>Bacteria</taxon>
        <taxon>Bacillati</taxon>
        <taxon>Actinomycetota</taxon>
        <taxon>Actinomycetes</taxon>
        <taxon>Streptosporangiales</taxon>
        <taxon>Nocardiopsidaceae</taxon>
        <taxon>Nocardiopsis</taxon>
    </lineage>
</organism>
<reference evidence="3 4" key="1">
    <citation type="submission" date="2020-08" db="EMBL/GenBank/DDBJ databases">
        <title>Sequencing the genomes of 1000 actinobacteria strains.</title>
        <authorList>
            <person name="Klenk H.-P."/>
        </authorList>
    </citation>
    <scope>NUCLEOTIDE SEQUENCE [LARGE SCALE GENOMIC DNA]</scope>
    <source>
        <strain evidence="3 4">DSM 44551</strain>
    </source>
</reference>
<dbReference type="RefSeq" id="WP_184392638.1">
    <property type="nucleotide sequence ID" value="NZ_BAAAJD010000067.1"/>
</dbReference>
<accession>A0A7W8QMF8</accession>
<feature type="region of interest" description="Disordered" evidence="1">
    <location>
        <begin position="33"/>
        <end position="99"/>
    </location>
</feature>
<protein>
    <recommendedName>
        <fullName evidence="5">Lipoprotein</fullName>
    </recommendedName>
</protein>
<feature type="chain" id="PRO_5038466755" description="Lipoprotein" evidence="2">
    <location>
        <begin position="29"/>
        <end position="233"/>
    </location>
</feature>
<dbReference type="Proteomes" id="UP000572635">
    <property type="component" value="Unassembled WGS sequence"/>
</dbReference>
<comment type="caution">
    <text evidence="3">The sequence shown here is derived from an EMBL/GenBank/DDBJ whole genome shotgun (WGS) entry which is preliminary data.</text>
</comment>
<keyword evidence="2" id="KW-0732">Signal</keyword>